<keyword evidence="3 7" id="KW-0645">Protease</keyword>
<evidence type="ECO:0000313" key="11">
    <source>
        <dbReference type="Proteomes" id="UP000001997"/>
    </source>
</evidence>
<dbReference type="InterPro" id="IPR050185">
    <property type="entry name" value="Ub_carboxyl-term_hydrolase"/>
</dbReference>
<evidence type="ECO:0000256" key="1">
    <source>
        <dbReference type="ARBA" id="ARBA00000707"/>
    </source>
</evidence>
<protein>
    <recommendedName>
        <fullName evidence="7">Ubiquitin carboxyl-terminal hydrolase</fullName>
        <ecNumber evidence="7">3.4.19.12</ecNumber>
    </recommendedName>
</protein>
<dbReference type="PROSITE" id="PS00972">
    <property type="entry name" value="USP_1"/>
    <property type="match status" value="1"/>
</dbReference>
<evidence type="ECO:0000259" key="9">
    <source>
        <dbReference type="PROSITE" id="PS50235"/>
    </source>
</evidence>
<keyword evidence="11" id="KW-1185">Reference proteome</keyword>
<keyword evidence="5 7" id="KW-0378">Hydrolase</keyword>
<dbReference type="InterPro" id="IPR001394">
    <property type="entry name" value="Peptidase_C19_UCH"/>
</dbReference>
<evidence type="ECO:0000256" key="6">
    <source>
        <dbReference type="ARBA" id="ARBA00022807"/>
    </source>
</evidence>
<dbReference type="PROSITE" id="PS00973">
    <property type="entry name" value="USP_2"/>
    <property type="match status" value="1"/>
</dbReference>
<dbReference type="SUPFAM" id="SSF52821">
    <property type="entry name" value="Rhodanese/Cell cycle control phosphatase"/>
    <property type="match status" value="1"/>
</dbReference>
<gene>
    <name evidence="10" type="ORF">PGUG_00492</name>
</gene>
<comment type="similarity">
    <text evidence="2 7">Belongs to the peptidase C19 family.</text>
</comment>
<dbReference type="PROSITE" id="PS50235">
    <property type="entry name" value="USP_3"/>
    <property type="match status" value="1"/>
</dbReference>
<feature type="compositionally biased region" description="Low complexity" evidence="8">
    <location>
        <begin position="432"/>
        <end position="444"/>
    </location>
</feature>
<dbReference type="InterPro" id="IPR018200">
    <property type="entry name" value="USP_CS"/>
</dbReference>
<dbReference type="GO" id="GO:0016579">
    <property type="term" value="P:protein deubiquitination"/>
    <property type="evidence" value="ECO:0007669"/>
    <property type="project" value="InterPro"/>
</dbReference>
<evidence type="ECO:0000256" key="5">
    <source>
        <dbReference type="ARBA" id="ARBA00022801"/>
    </source>
</evidence>
<dbReference type="GO" id="GO:0006508">
    <property type="term" value="P:proteolysis"/>
    <property type="evidence" value="ECO:0007669"/>
    <property type="project" value="UniProtKB-KW"/>
</dbReference>
<accession>A5DB37</accession>
<sequence length="879" mass="98660">MTSEVARLRNDEELRQVATKMAQKLLFHTKKLSSLLSYVISLLEVFKKEIQRNSKLGYCDYELAFVCYQAAGVLCKECEKQDKNSDLVKATRDTYNLKNNDYATISAVLEVSDNHPQKNVGNGLDLEADLLARFQNLKSSSSDSFATKASDESRLISGDIPLIDYAKFKGCVTASELHDLIRSFKILLIDFRASKDHNHNHINYPEIVNIEPSQVNNLIAQVPNCSDVDLEQKLSHIIPDAHLARLKKRTSYDLVVIYNFNFGPTGANPNRFDALCERVIAGSRDRISSTPFDELIDILMFRNKFPGHTLSRYPCYLAGGVSNWFEVFGKDSITRTIKDPVLQRPPASFSREGSTNSIPARKPSLKPVDEGQHTSPYLKNFGDYLSTVKSGSSRPVEPSFSSITTTQSVPSKASSSSSVSIPVNPRPTQTVSAPKAPSRKPSSSNNVGASYQPKSSPSSSSSSSSMTQDTTTFLEQYTTGLTNLGNSCYMNCILQCLGATPQLTGFFFPSLSTSASLENSSVQSYRQHINVNNRLGTKGILTTNFVTLLKNMFASTGAYFTPSEFKRVMGSLSPSKQFATYDQQDCIEFLEFLLDRLHEDLNQMVISDPEEKRAISELTPEQEKTREILPVRLASTIEWERYLKLNFSIIVDFFQGQYSSQLRCLICGATSTTYNAFSILSLPIPTRLGSSPPVLSLDDCLDAFVTTELLDDDNKWFCPQCKKRTKSTKKLTITRLPQVLIVHFKRFKISPTGQFSKLDTFIKYPVNQVLDLTSYWPPVGTSVNESMASSEVMSVEREQQVLSTLPTRNQVPPFRYKLFGVANHFGNLTTGHYTSYVRKKSDAKKTREWCYFDDSKVTYNCKESQVLNKNAYCLFYQRI</sequence>
<dbReference type="PANTHER" id="PTHR21646:SF95">
    <property type="entry name" value="UBIQUITIN CARBOXYL-TERMINAL HYDROLASE 4-RELATED"/>
    <property type="match status" value="1"/>
</dbReference>
<dbReference type="GO" id="GO:0004843">
    <property type="term" value="F:cysteine-type deubiquitinase activity"/>
    <property type="evidence" value="ECO:0007669"/>
    <property type="project" value="UniProtKB-UniRule"/>
</dbReference>
<dbReference type="KEGG" id="pgu:PGUG_00492"/>
<proteinExistence type="inferred from homology"/>
<evidence type="ECO:0000256" key="7">
    <source>
        <dbReference type="RuleBase" id="RU366025"/>
    </source>
</evidence>
<dbReference type="Gene3D" id="3.40.250.10">
    <property type="entry name" value="Rhodanese-like domain"/>
    <property type="match status" value="1"/>
</dbReference>
<comment type="catalytic activity">
    <reaction evidence="1 7">
        <text>Thiol-dependent hydrolysis of ester, thioester, amide, peptide and isopeptide bonds formed by the C-terminal Gly of ubiquitin (a 76-residue protein attached to proteins as an intracellular targeting signal).</text>
        <dbReference type="EC" id="3.4.19.12"/>
    </reaction>
</comment>
<evidence type="ECO:0000313" key="10">
    <source>
        <dbReference type="EMBL" id="EDK36394.2"/>
    </source>
</evidence>
<dbReference type="EMBL" id="CH408155">
    <property type="protein sequence ID" value="EDK36394.2"/>
    <property type="molecule type" value="Genomic_DNA"/>
</dbReference>
<dbReference type="PANTHER" id="PTHR21646">
    <property type="entry name" value="UBIQUITIN CARBOXYL-TERMINAL HYDROLASE"/>
    <property type="match status" value="1"/>
</dbReference>
<dbReference type="OMA" id="FDQQDCI"/>
<evidence type="ECO:0000256" key="3">
    <source>
        <dbReference type="ARBA" id="ARBA00022670"/>
    </source>
</evidence>
<dbReference type="InterPro" id="IPR028889">
    <property type="entry name" value="USP"/>
</dbReference>
<evidence type="ECO:0000256" key="4">
    <source>
        <dbReference type="ARBA" id="ARBA00022786"/>
    </source>
</evidence>
<dbReference type="EC" id="3.4.19.12" evidence="7"/>
<dbReference type="FunCoup" id="A5DB37">
    <property type="interactions" value="145"/>
</dbReference>
<dbReference type="OrthoDB" id="292964at2759"/>
<dbReference type="InterPro" id="IPR038765">
    <property type="entry name" value="Papain-like_cys_pep_sf"/>
</dbReference>
<dbReference type="SUPFAM" id="SSF54001">
    <property type="entry name" value="Cysteine proteinases"/>
    <property type="match status" value="1"/>
</dbReference>
<dbReference type="Proteomes" id="UP000001997">
    <property type="component" value="Unassembled WGS sequence"/>
</dbReference>
<feature type="region of interest" description="Disordered" evidence="8">
    <location>
        <begin position="392"/>
        <end position="467"/>
    </location>
</feature>
<feature type="compositionally biased region" description="Polar residues" evidence="8">
    <location>
        <begin position="445"/>
        <end position="454"/>
    </location>
</feature>
<dbReference type="AlphaFoldDB" id="A5DB37"/>
<name>A5DB37_PICGU</name>
<dbReference type="eggNOG" id="KOG1868">
    <property type="taxonomic scope" value="Eukaryota"/>
</dbReference>
<feature type="compositionally biased region" description="Polar residues" evidence="8">
    <location>
        <begin position="392"/>
        <end position="407"/>
    </location>
</feature>
<dbReference type="InParanoid" id="A5DB37"/>
<feature type="domain" description="USP" evidence="9">
    <location>
        <begin position="479"/>
        <end position="879"/>
    </location>
</feature>
<dbReference type="CDD" id="cd02674">
    <property type="entry name" value="Peptidase_C19R"/>
    <property type="match status" value="1"/>
</dbReference>
<feature type="compositionally biased region" description="Low complexity" evidence="8">
    <location>
        <begin position="408"/>
        <end position="423"/>
    </location>
</feature>
<dbReference type="InterPro" id="IPR036873">
    <property type="entry name" value="Rhodanese-like_dom_sf"/>
</dbReference>
<dbReference type="HOGENOM" id="CLU_005922_1_0_1"/>
<dbReference type="STRING" id="294746.A5DB37"/>
<evidence type="ECO:0000256" key="8">
    <source>
        <dbReference type="SAM" id="MobiDB-lite"/>
    </source>
</evidence>
<evidence type="ECO:0000256" key="2">
    <source>
        <dbReference type="ARBA" id="ARBA00009085"/>
    </source>
</evidence>
<dbReference type="Pfam" id="PF00443">
    <property type="entry name" value="UCH"/>
    <property type="match status" value="1"/>
</dbReference>
<dbReference type="GeneID" id="5129612"/>
<dbReference type="Gene3D" id="3.90.70.10">
    <property type="entry name" value="Cysteine proteinases"/>
    <property type="match status" value="1"/>
</dbReference>
<feature type="region of interest" description="Disordered" evidence="8">
    <location>
        <begin position="343"/>
        <end position="376"/>
    </location>
</feature>
<keyword evidence="4 7" id="KW-0833">Ubl conjugation pathway</keyword>
<keyword evidence="6 7" id="KW-0788">Thiol protease</keyword>
<feature type="compositionally biased region" description="Low complexity" evidence="8">
    <location>
        <begin position="455"/>
        <end position="465"/>
    </location>
</feature>
<organism evidence="10 11">
    <name type="scientific">Meyerozyma guilliermondii (strain ATCC 6260 / CBS 566 / DSM 6381 / JCM 1539 / NBRC 10279 / NRRL Y-324)</name>
    <name type="common">Yeast</name>
    <name type="synonym">Candida guilliermondii</name>
    <dbReference type="NCBI Taxonomy" id="294746"/>
    <lineage>
        <taxon>Eukaryota</taxon>
        <taxon>Fungi</taxon>
        <taxon>Dikarya</taxon>
        <taxon>Ascomycota</taxon>
        <taxon>Saccharomycotina</taxon>
        <taxon>Pichiomycetes</taxon>
        <taxon>Debaryomycetaceae</taxon>
        <taxon>Meyerozyma</taxon>
    </lineage>
</organism>
<reference evidence="10 11" key="1">
    <citation type="journal article" date="2009" name="Nature">
        <title>Evolution of pathogenicity and sexual reproduction in eight Candida genomes.</title>
        <authorList>
            <person name="Butler G."/>
            <person name="Rasmussen M.D."/>
            <person name="Lin M.F."/>
            <person name="Santos M.A."/>
            <person name="Sakthikumar S."/>
            <person name="Munro C.A."/>
            <person name="Rheinbay E."/>
            <person name="Grabherr M."/>
            <person name="Forche A."/>
            <person name="Reedy J.L."/>
            <person name="Agrafioti I."/>
            <person name="Arnaud M.B."/>
            <person name="Bates S."/>
            <person name="Brown A.J."/>
            <person name="Brunke S."/>
            <person name="Costanzo M.C."/>
            <person name="Fitzpatrick D.A."/>
            <person name="de Groot P.W."/>
            <person name="Harris D."/>
            <person name="Hoyer L.L."/>
            <person name="Hube B."/>
            <person name="Klis F.M."/>
            <person name="Kodira C."/>
            <person name="Lennard N."/>
            <person name="Logue M.E."/>
            <person name="Martin R."/>
            <person name="Neiman A.M."/>
            <person name="Nikolaou E."/>
            <person name="Quail M.A."/>
            <person name="Quinn J."/>
            <person name="Santos M.C."/>
            <person name="Schmitzberger F.F."/>
            <person name="Sherlock G."/>
            <person name="Shah P."/>
            <person name="Silverstein K.A."/>
            <person name="Skrzypek M.S."/>
            <person name="Soll D."/>
            <person name="Staggs R."/>
            <person name="Stansfield I."/>
            <person name="Stumpf M.P."/>
            <person name="Sudbery P.E."/>
            <person name="Srikantha T."/>
            <person name="Zeng Q."/>
            <person name="Berman J."/>
            <person name="Berriman M."/>
            <person name="Heitman J."/>
            <person name="Gow N.A."/>
            <person name="Lorenz M.C."/>
            <person name="Birren B.W."/>
            <person name="Kellis M."/>
            <person name="Cuomo C.A."/>
        </authorList>
    </citation>
    <scope>NUCLEOTIDE SEQUENCE [LARGE SCALE GENOMIC DNA]</scope>
    <source>
        <strain evidence="11">ATCC 6260 / CBS 566 / DSM 6381 / JCM 1539 / NBRC 10279 / NRRL Y-324</strain>
    </source>
</reference>
<dbReference type="RefSeq" id="XP_001487115.2">
    <property type="nucleotide sequence ID" value="XM_001487065.1"/>
</dbReference>